<protein>
    <submittedName>
        <fullName evidence="7">O-antigen/teichoic acid export membrane protein</fullName>
    </submittedName>
</protein>
<evidence type="ECO:0000256" key="3">
    <source>
        <dbReference type="ARBA" id="ARBA00022692"/>
    </source>
</evidence>
<dbReference type="EMBL" id="JAASRM010000001">
    <property type="protein sequence ID" value="NIK88022.1"/>
    <property type="molecule type" value="Genomic_DNA"/>
</dbReference>
<sequence>MTGSSAESAARSPFSVILKGAAGSVVLKAINITFGVLATAFLGRVLMPAQYGYYAFASTVVTLLALPVQCGLPQLMTREIAKYQLQGQWGHIRGLLWRANQLSALLGLLMVAALLVALPAMARFIPAVDHTTFLWAIVLLPLIALNRLRGGALIGLRKVMLGMLPDNGIRAVLFLLFIVFWHWAWPFGSADAMALQVAATFIAFVAGAMLLMRHLPPAVRESTPAFESKSWVTAIIPLTLTDALLIVNLQADLVILGLFRDAADVGIYRAAVLVATQVTVGLTVANEVLSPHIARLHQAKDHAGLKALMRQALRWLVLSGVVLAGISMLASREILTFVFGAPYAGGATALTILAFGQFVSVAAGTGAVLLNMSGHEKDVLRVFALSAIANVAANFILIPFFGLVGAAIATTLCQIATNLLLLVHVRRRLGFSIWTLRQS</sequence>
<feature type="transmembrane region" description="Helical" evidence="6">
    <location>
        <begin position="193"/>
        <end position="212"/>
    </location>
</feature>
<dbReference type="Pfam" id="PF01943">
    <property type="entry name" value="Polysacc_synt"/>
    <property type="match status" value="1"/>
</dbReference>
<comment type="subcellular location">
    <subcellularLocation>
        <location evidence="1">Cell membrane</location>
        <topology evidence="1">Multi-pass membrane protein</topology>
    </subcellularLocation>
</comment>
<evidence type="ECO:0000256" key="6">
    <source>
        <dbReference type="SAM" id="Phobius"/>
    </source>
</evidence>
<feature type="transmembrane region" description="Helical" evidence="6">
    <location>
        <begin position="102"/>
        <end position="121"/>
    </location>
</feature>
<dbReference type="CDD" id="cd13128">
    <property type="entry name" value="MATE_Wzx_like"/>
    <property type="match status" value="1"/>
</dbReference>
<keyword evidence="8" id="KW-1185">Reference proteome</keyword>
<feature type="transmembrane region" description="Helical" evidence="6">
    <location>
        <begin position="168"/>
        <end position="187"/>
    </location>
</feature>
<evidence type="ECO:0000256" key="5">
    <source>
        <dbReference type="ARBA" id="ARBA00023136"/>
    </source>
</evidence>
<evidence type="ECO:0000313" key="8">
    <source>
        <dbReference type="Proteomes" id="UP000570514"/>
    </source>
</evidence>
<dbReference type="RefSeq" id="WP_167082111.1">
    <property type="nucleotide sequence ID" value="NZ_BAAADC010000001.1"/>
</dbReference>
<dbReference type="AlphaFoldDB" id="A0A846MY96"/>
<dbReference type="GO" id="GO:0005886">
    <property type="term" value="C:plasma membrane"/>
    <property type="evidence" value="ECO:0007669"/>
    <property type="project" value="UniProtKB-SubCell"/>
</dbReference>
<keyword evidence="5 6" id="KW-0472">Membrane</keyword>
<evidence type="ECO:0000256" key="4">
    <source>
        <dbReference type="ARBA" id="ARBA00022989"/>
    </source>
</evidence>
<feature type="transmembrane region" description="Helical" evidence="6">
    <location>
        <begin position="133"/>
        <end position="156"/>
    </location>
</feature>
<organism evidence="7 8">
    <name type="scientific">Rhizomicrobium palustre</name>
    <dbReference type="NCBI Taxonomy" id="189966"/>
    <lineage>
        <taxon>Bacteria</taxon>
        <taxon>Pseudomonadati</taxon>
        <taxon>Pseudomonadota</taxon>
        <taxon>Alphaproteobacteria</taxon>
        <taxon>Micropepsales</taxon>
        <taxon>Micropepsaceae</taxon>
        <taxon>Rhizomicrobium</taxon>
    </lineage>
</organism>
<reference evidence="7 8" key="1">
    <citation type="submission" date="2020-03" db="EMBL/GenBank/DDBJ databases">
        <title>Genomic Encyclopedia of Type Strains, Phase IV (KMG-IV): sequencing the most valuable type-strain genomes for metagenomic binning, comparative biology and taxonomic classification.</title>
        <authorList>
            <person name="Goeker M."/>
        </authorList>
    </citation>
    <scope>NUCLEOTIDE SEQUENCE [LARGE SCALE GENOMIC DNA]</scope>
    <source>
        <strain evidence="7 8">DSM 19867</strain>
    </source>
</reference>
<accession>A0A846MY96</accession>
<name>A0A846MY96_9PROT</name>
<feature type="transmembrane region" description="Helical" evidence="6">
    <location>
        <begin position="21"/>
        <end position="45"/>
    </location>
</feature>
<feature type="transmembrane region" description="Helical" evidence="6">
    <location>
        <begin position="407"/>
        <end position="425"/>
    </location>
</feature>
<evidence type="ECO:0000313" key="7">
    <source>
        <dbReference type="EMBL" id="NIK88022.1"/>
    </source>
</evidence>
<dbReference type="Proteomes" id="UP000570514">
    <property type="component" value="Unassembled WGS sequence"/>
</dbReference>
<dbReference type="InterPro" id="IPR002797">
    <property type="entry name" value="Polysacc_synth"/>
</dbReference>
<keyword evidence="4 6" id="KW-1133">Transmembrane helix</keyword>
<feature type="transmembrane region" description="Helical" evidence="6">
    <location>
        <begin position="312"/>
        <end position="331"/>
    </location>
</feature>
<dbReference type="PANTHER" id="PTHR30250:SF11">
    <property type="entry name" value="O-ANTIGEN TRANSPORTER-RELATED"/>
    <property type="match status" value="1"/>
</dbReference>
<feature type="transmembrane region" description="Helical" evidence="6">
    <location>
        <begin position="343"/>
        <end position="370"/>
    </location>
</feature>
<keyword evidence="3 6" id="KW-0812">Transmembrane</keyword>
<dbReference type="PANTHER" id="PTHR30250">
    <property type="entry name" value="PST FAMILY PREDICTED COLANIC ACID TRANSPORTER"/>
    <property type="match status" value="1"/>
</dbReference>
<feature type="transmembrane region" description="Helical" evidence="6">
    <location>
        <begin position="51"/>
        <end position="72"/>
    </location>
</feature>
<evidence type="ECO:0000256" key="2">
    <source>
        <dbReference type="ARBA" id="ARBA00022475"/>
    </source>
</evidence>
<proteinExistence type="predicted"/>
<dbReference type="InterPro" id="IPR050833">
    <property type="entry name" value="Poly_Biosynth_Transport"/>
</dbReference>
<keyword evidence="2" id="KW-1003">Cell membrane</keyword>
<feature type="transmembrane region" description="Helical" evidence="6">
    <location>
        <begin position="382"/>
        <end position="401"/>
    </location>
</feature>
<gene>
    <name evidence="7" type="ORF">FHS83_001340</name>
</gene>
<evidence type="ECO:0000256" key="1">
    <source>
        <dbReference type="ARBA" id="ARBA00004651"/>
    </source>
</evidence>
<comment type="caution">
    <text evidence="7">The sequence shown here is derived from an EMBL/GenBank/DDBJ whole genome shotgun (WGS) entry which is preliminary data.</text>
</comment>